<sequence>FTVNKMNCPACVITVKEVTGKLPGVVESDVSLAAQDVIVKFREKQTNPDQIKDAIAKAGYPVKLDGLFKPDGAGINEQVIAGVNGKPVFEKDLKVPLLVDKTGTPTKDAASSFFNTIGKEILLQAADSKTIVVQPYEVEAEIQAIMASKGIASEQFVNQVVEQFGSKEKYFQVVGQRLGIRKLIDEHVVAGIQDPQEKARKTMDWLGTVFKDSDVKSLDPKFKEKIHASSGQDDWKTFWPRMISSSTELKSLLVQ</sequence>
<gene>
    <name evidence="2" type="ORF">HY912_23805</name>
</gene>
<organism evidence="2 3">
    <name type="scientific">Desulfomonile tiedjei</name>
    <dbReference type="NCBI Taxonomy" id="2358"/>
    <lineage>
        <taxon>Bacteria</taxon>
        <taxon>Pseudomonadati</taxon>
        <taxon>Thermodesulfobacteriota</taxon>
        <taxon>Desulfomonilia</taxon>
        <taxon>Desulfomonilales</taxon>
        <taxon>Desulfomonilaceae</taxon>
        <taxon>Desulfomonile</taxon>
    </lineage>
</organism>
<reference evidence="2" key="1">
    <citation type="submission" date="2020-07" db="EMBL/GenBank/DDBJ databases">
        <title>Huge and variable diversity of episymbiotic CPR bacteria and DPANN archaea in groundwater ecosystems.</title>
        <authorList>
            <person name="He C.Y."/>
            <person name="Keren R."/>
            <person name="Whittaker M."/>
            <person name="Farag I.F."/>
            <person name="Doudna J."/>
            <person name="Cate J.H.D."/>
            <person name="Banfield J.F."/>
        </authorList>
    </citation>
    <scope>NUCLEOTIDE SEQUENCE</scope>
    <source>
        <strain evidence="2">NC_groundwater_1664_Pr3_B-0.1um_52_9</strain>
    </source>
</reference>
<dbReference type="InterPro" id="IPR036163">
    <property type="entry name" value="HMA_dom_sf"/>
</dbReference>
<feature type="non-terminal residue" evidence="2">
    <location>
        <position position="1"/>
    </location>
</feature>
<dbReference type="InterPro" id="IPR027304">
    <property type="entry name" value="Trigger_fact/SurA_dom_sf"/>
</dbReference>
<dbReference type="SUPFAM" id="SSF55008">
    <property type="entry name" value="HMA, heavy metal-associated domain"/>
    <property type="match status" value="1"/>
</dbReference>
<dbReference type="InterPro" id="IPR006121">
    <property type="entry name" value="HMA_dom"/>
</dbReference>
<feature type="domain" description="HMA" evidence="1">
    <location>
        <begin position="1"/>
        <end position="63"/>
    </location>
</feature>
<accession>A0A9D6V5K9</accession>
<dbReference type="CDD" id="cd00371">
    <property type="entry name" value="HMA"/>
    <property type="match status" value="1"/>
</dbReference>
<dbReference type="Proteomes" id="UP000807825">
    <property type="component" value="Unassembled WGS sequence"/>
</dbReference>
<comment type="caution">
    <text evidence="2">The sequence shown here is derived from an EMBL/GenBank/DDBJ whole genome shotgun (WGS) entry which is preliminary data.</text>
</comment>
<evidence type="ECO:0000313" key="2">
    <source>
        <dbReference type="EMBL" id="MBI5252531.1"/>
    </source>
</evidence>
<dbReference type="Pfam" id="PF00403">
    <property type="entry name" value="HMA"/>
    <property type="match status" value="1"/>
</dbReference>
<dbReference type="Gene3D" id="1.10.4030.10">
    <property type="entry name" value="Porin chaperone SurA, peptide-binding domain"/>
    <property type="match status" value="1"/>
</dbReference>
<evidence type="ECO:0000259" key="1">
    <source>
        <dbReference type="PROSITE" id="PS50846"/>
    </source>
</evidence>
<protein>
    <submittedName>
        <fullName evidence="2">Heavy-metal-associated domain-containing protein</fullName>
    </submittedName>
</protein>
<dbReference type="PROSITE" id="PS50846">
    <property type="entry name" value="HMA_2"/>
    <property type="match status" value="1"/>
</dbReference>
<dbReference type="Gene3D" id="3.30.70.100">
    <property type="match status" value="1"/>
</dbReference>
<dbReference type="SUPFAM" id="SSF109998">
    <property type="entry name" value="Triger factor/SurA peptide-binding domain-like"/>
    <property type="match status" value="1"/>
</dbReference>
<dbReference type="GO" id="GO:0046872">
    <property type="term" value="F:metal ion binding"/>
    <property type="evidence" value="ECO:0007669"/>
    <property type="project" value="InterPro"/>
</dbReference>
<evidence type="ECO:0000313" key="3">
    <source>
        <dbReference type="Proteomes" id="UP000807825"/>
    </source>
</evidence>
<dbReference type="EMBL" id="JACRDE010000622">
    <property type="protein sequence ID" value="MBI5252531.1"/>
    <property type="molecule type" value="Genomic_DNA"/>
</dbReference>
<proteinExistence type="predicted"/>
<name>A0A9D6V5K9_9BACT</name>
<dbReference type="AlphaFoldDB" id="A0A9D6V5K9"/>